<accession>A0A1H2DYS3</accession>
<evidence type="ECO:0000256" key="4">
    <source>
        <dbReference type="ARBA" id="ARBA00022989"/>
    </source>
</evidence>
<dbReference type="PANTHER" id="PTHR30086">
    <property type="entry name" value="ARGININE EXPORTER PROTEIN ARGO"/>
    <property type="match status" value="1"/>
</dbReference>
<evidence type="ECO:0000313" key="8">
    <source>
        <dbReference type="Proteomes" id="UP000199608"/>
    </source>
</evidence>
<keyword evidence="2" id="KW-1003">Cell membrane</keyword>
<feature type="transmembrane region" description="Helical" evidence="6">
    <location>
        <begin position="113"/>
        <end position="139"/>
    </location>
</feature>
<feature type="transmembrane region" description="Helical" evidence="6">
    <location>
        <begin position="71"/>
        <end position="92"/>
    </location>
</feature>
<proteinExistence type="predicted"/>
<keyword evidence="5 6" id="KW-0472">Membrane</keyword>
<dbReference type="PANTHER" id="PTHR30086:SF20">
    <property type="entry name" value="ARGININE EXPORTER PROTEIN ARGO-RELATED"/>
    <property type="match status" value="1"/>
</dbReference>
<dbReference type="Proteomes" id="UP000199608">
    <property type="component" value="Unassembled WGS sequence"/>
</dbReference>
<feature type="transmembrane region" description="Helical" evidence="6">
    <location>
        <begin position="40"/>
        <end position="65"/>
    </location>
</feature>
<dbReference type="GO" id="GO:0005886">
    <property type="term" value="C:plasma membrane"/>
    <property type="evidence" value="ECO:0007669"/>
    <property type="project" value="UniProtKB-SubCell"/>
</dbReference>
<dbReference type="AlphaFoldDB" id="A0A1H2DYS3"/>
<feature type="transmembrane region" description="Helical" evidence="6">
    <location>
        <begin position="6"/>
        <end position="28"/>
    </location>
</feature>
<evidence type="ECO:0000313" key="7">
    <source>
        <dbReference type="EMBL" id="SDT88020.1"/>
    </source>
</evidence>
<sequence>MSLENWVLFVTVCLIASMTPGPVILSVITHSLNHGTKNSIPIILGILSGLFLLSLMAVMGLGVLLESSKTMFIWLQYFGAAYLCFIGIKTFKSKAFFSTESCLEKQKESPIKLYLQGVGVSVANPKALGFFSALFLPFINLDCNVYSQFAVLLLTLLGCSVFSLFFYSIGAQIISPAIKKYTKAFNKITGSCFIGFSVMLVTSNKP</sequence>
<dbReference type="PIRSF" id="PIRSF006324">
    <property type="entry name" value="LeuE"/>
    <property type="match status" value="1"/>
</dbReference>
<evidence type="ECO:0000256" key="1">
    <source>
        <dbReference type="ARBA" id="ARBA00004651"/>
    </source>
</evidence>
<feature type="transmembrane region" description="Helical" evidence="6">
    <location>
        <begin position="188"/>
        <end position="204"/>
    </location>
</feature>
<gene>
    <name evidence="7" type="ORF">SAMN04487931_102337</name>
</gene>
<evidence type="ECO:0000256" key="3">
    <source>
        <dbReference type="ARBA" id="ARBA00022692"/>
    </source>
</evidence>
<evidence type="ECO:0000256" key="5">
    <source>
        <dbReference type="ARBA" id="ARBA00023136"/>
    </source>
</evidence>
<reference evidence="8" key="1">
    <citation type="submission" date="2016-10" db="EMBL/GenBank/DDBJ databases">
        <authorList>
            <person name="Varghese N."/>
            <person name="Submissions S."/>
        </authorList>
    </citation>
    <scope>NUCLEOTIDE SEQUENCE [LARGE SCALE GENOMIC DNA]</scope>
    <source>
        <strain evidence="8">DSM 3384</strain>
    </source>
</reference>
<protein>
    <submittedName>
        <fullName evidence="7">Threonine/homoserine/homoserine lactone efflux protein</fullName>
    </submittedName>
</protein>
<dbReference type="InterPro" id="IPR001123">
    <property type="entry name" value="LeuE-type"/>
</dbReference>
<organism evidence="7 8">
    <name type="scientific">Desulfobacula phenolica</name>
    <dbReference type="NCBI Taxonomy" id="90732"/>
    <lineage>
        <taxon>Bacteria</taxon>
        <taxon>Pseudomonadati</taxon>
        <taxon>Thermodesulfobacteriota</taxon>
        <taxon>Desulfobacteria</taxon>
        <taxon>Desulfobacterales</taxon>
        <taxon>Desulfobacteraceae</taxon>
        <taxon>Desulfobacula</taxon>
    </lineage>
</organism>
<evidence type="ECO:0000256" key="6">
    <source>
        <dbReference type="SAM" id="Phobius"/>
    </source>
</evidence>
<keyword evidence="8" id="KW-1185">Reference proteome</keyword>
<dbReference type="RefSeq" id="WP_175530265.1">
    <property type="nucleotide sequence ID" value="NZ_FNLL01000002.1"/>
</dbReference>
<keyword evidence="4 6" id="KW-1133">Transmembrane helix</keyword>
<comment type="subcellular location">
    <subcellularLocation>
        <location evidence="1">Cell membrane</location>
        <topology evidence="1">Multi-pass membrane protein</topology>
    </subcellularLocation>
</comment>
<dbReference type="Pfam" id="PF01810">
    <property type="entry name" value="LysE"/>
    <property type="match status" value="1"/>
</dbReference>
<evidence type="ECO:0000256" key="2">
    <source>
        <dbReference type="ARBA" id="ARBA00022475"/>
    </source>
</evidence>
<dbReference type="GO" id="GO:0015171">
    <property type="term" value="F:amino acid transmembrane transporter activity"/>
    <property type="evidence" value="ECO:0007669"/>
    <property type="project" value="TreeGrafter"/>
</dbReference>
<feature type="transmembrane region" description="Helical" evidence="6">
    <location>
        <begin position="145"/>
        <end position="167"/>
    </location>
</feature>
<dbReference type="EMBL" id="FNLL01000002">
    <property type="protein sequence ID" value="SDT88020.1"/>
    <property type="molecule type" value="Genomic_DNA"/>
</dbReference>
<name>A0A1H2DYS3_9BACT</name>
<keyword evidence="3 6" id="KW-0812">Transmembrane</keyword>